<evidence type="ECO:0000256" key="2">
    <source>
        <dbReference type="ARBA" id="ARBA00022692"/>
    </source>
</evidence>
<feature type="compositionally biased region" description="Low complexity" evidence="8">
    <location>
        <begin position="320"/>
        <end position="329"/>
    </location>
</feature>
<comment type="subcellular location">
    <subcellularLocation>
        <location evidence="1">Membrane</location>
        <topology evidence="1">Single-pass type I membrane protein</topology>
    </subcellularLocation>
</comment>
<dbReference type="RefSeq" id="XP_029000952.1">
    <property type="nucleotide sequence ID" value="XM_029145119.3"/>
</dbReference>
<dbReference type="SMART" id="SM00060">
    <property type="entry name" value="FN3"/>
    <property type="match status" value="2"/>
</dbReference>
<dbReference type="GO" id="GO:0009897">
    <property type="term" value="C:external side of plasma membrane"/>
    <property type="evidence" value="ECO:0007669"/>
    <property type="project" value="TreeGrafter"/>
</dbReference>
<organism evidence="12 13">
    <name type="scientific">Betta splendens</name>
    <name type="common">Siamese fighting fish</name>
    <dbReference type="NCBI Taxonomy" id="158456"/>
    <lineage>
        <taxon>Eukaryota</taxon>
        <taxon>Metazoa</taxon>
        <taxon>Chordata</taxon>
        <taxon>Craniata</taxon>
        <taxon>Vertebrata</taxon>
        <taxon>Euteleostomi</taxon>
        <taxon>Actinopterygii</taxon>
        <taxon>Neopterygii</taxon>
        <taxon>Teleostei</taxon>
        <taxon>Neoteleostei</taxon>
        <taxon>Acanthomorphata</taxon>
        <taxon>Anabantaria</taxon>
        <taxon>Anabantiformes</taxon>
        <taxon>Anabantoidei</taxon>
        <taxon>Osphronemidae</taxon>
        <taxon>Betta</taxon>
    </lineage>
</organism>
<dbReference type="OrthoDB" id="8962741at2759"/>
<evidence type="ECO:0000256" key="7">
    <source>
        <dbReference type="ARBA" id="ARBA00023180"/>
    </source>
</evidence>
<feature type="domain" description="Fibronectin type-III" evidence="11">
    <location>
        <begin position="590"/>
        <end position="694"/>
    </location>
</feature>
<proteinExistence type="predicted"/>
<feature type="domain" description="Fibronectin type-III" evidence="11">
    <location>
        <begin position="108"/>
        <end position="212"/>
    </location>
</feature>
<feature type="signal peptide" evidence="10">
    <location>
        <begin position="1"/>
        <end position="17"/>
    </location>
</feature>
<evidence type="ECO:0000256" key="5">
    <source>
        <dbReference type="ARBA" id="ARBA00023136"/>
    </source>
</evidence>
<keyword evidence="4 9" id="KW-1133">Transmembrane helix</keyword>
<dbReference type="GO" id="GO:0004896">
    <property type="term" value="F:cytokine receptor activity"/>
    <property type="evidence" value="ECO:0007669"/>
    <property type="project" value="TreeGrafter"/>
</dbReference>
<feature type="compositionally biased region" description="Polar residues" evidence="8">
    <location>
        <begin position="375"/>
        <end position="394"/>
    </location>
</feature>
<sequence length="1042" mass="111292">MSALLFVLLLFWGTTPAALSDGAGSSLDCSSDFEKLISCCFNAQNCSEHTLTVGNISRDGENQCGFQESDVGLCCCSVQMLVGSHKATVWRGKEKVQSETISDTGSFKPRAPTIVSVDESNGNFQLKWRTNHHSNYVNMSLKANVTYYKKGSEEKVTKPAENVVVDHLKYYEIPGQDLEPSTTYVVSVRSYSDWSGRCSDSSQEVEFTTAASALAWRPATVTALSAAAVLVTAAAFGCYYRVRAKCSDAVARCPKPKLLDVLPETERGGLILKPPPNDFSLVSVDAAAPNGGYSRCYGGADVTAAVQDALRQALARAPEAPGGRSASGAHGPGAAGAHFDNMTYVSGPRPPATGRSVDDGTRVKPRVPSLMITDMSYQSNAKESSLESTQTPSHQPGKGPSRDPVTPAAHGHADAQRPRKRERDALPVNLWRNASSNRFPDQEDAESGAGLRRRSGENGAINALAMDRSRFLRFPPFVPLLVAAFMAADALPAVTNATGSTLDCTNDFEERVFCQFEAQNCIDHRLKIRSNSGYGERRGLFFQPCDAGRCCCSVVVGGEMLIQGDVLTASVWKDEEVVDVREMPVVDGFKPKAPTIVSVKESNGNFQLKWRTNHHSYYNDISLTANVTYYKKGSWEKVTKPAENVVVDHLKYYEIPGQDLEPSTTYVVSVRSYSDWSGRCSDSSQEVEFTTAVSPHMLLLALIVGLSAFAVMVTAIMFGCYVKLKDKWWDKAASPKVFLPQPSESQNHQLLKPKPPVLSSVDIVPCDQDDSTSWLQVLLTDTSAGSSQSSGISTGSSAVVYARTEPNVRVGVQNALSELFPHLSPVSPVAAWPLGGEPAPHGLEAVGASSGSSGLDNKTYSLVIPMAAGAEERALAGPEPAPCVPMFRPDEGDAVTHVPPAPPGLLIGLPLLGSTLIPTDMSYHQCRPGVQAYGEDSGLSSVSSGSASVAACDEDGASQNRALVCENNPCYAHTPAAAAPLVVNAYQAFQKVAAQPDGSTGRVPVGIPGFPQGQCLTGLHRPLIALTCSQIPVITSTGYQSV</sequence>
<evidence type="ECO:0000313" key="13">
    <source>
        <dbReference type="RefSeq" id="XP_029000952.1"/>
    </source>
</evidence>
<evidence type="ECO:0000259" key="11">
    <source>
        <dbReference type="PROSITE" id="PS50853"/>
    </source>
</evidence>
<dbReference type="PANTHER" id="PTHR23037:SF42">
    <property type="entry name" value="CYTOKINE RECEPTOR COMMON SUBUNIT GAMMA ISOFORM X1-RELATED"/>
    <property type="match status" value="1"/>
</dbReference>
<dbReference type="CDD" id="cd00063">
    <property type="entry name" value="FN3"/>
    <property type="match status" value="2"/>
</dbReference>
<dbReference type="KEGG" id="bspl:114852603"/>
<dbReference type="GO" id="GO:0016064">
    <property type="term" value="P:immunoglobulin mediated immune response"/>
    <property type="evidence" value="ECO:0007669"/>
    <property type="project" value="TreeGrafter"/>
</dbReference>
<dbReference type="Gene3D" id="2.60.40.10">
    <property type="entry name" value="Immunoglobulins"/>
    <property type="match status" value="2"/>
</dbReference>
<keyword evidence="2 9" id="KW-0812">Transmembrane</keyword>
<feature type="transmembrane region" description="Helical" evidence="9">
    <location>
        <begin position="697"/>
        <end position="722"/>
    </location>
</feature>
<evidence type="ECO:0000256" key="8">
    <source>
        <dbReference type="SAM" id="MobiDB-lite"/>
    </source>
</evidence>
<keyword evidence="6" id="KW-0675">Receptor</keyword>
<dbReference type="InParanoid" id="A0A6P7M3Z3"/>
<feature type="chain" id="PRO_5028192517" evidence="10">
    <location>
        <begin position="18"/>
        <end position="1042"/>
    </location>
</feature>
<dbReference type="InterPro" id="IPR036116">
    <property type="entry name" value="FN3_sf"/>
</dbReference>
<dbReference type="InterPro" id="IPR003961">
    <property type="entry name" value="FN3_dom"/>
</dbReference>
<keyword evidence="7" id="KW-0325">Glycoprotein</keyword>
<dbReference type="InterPro" id="IPR013783">
    <property type="entry name" value="Ig-like_fold"/>
</dbReference>
<protein>
    <submittedName>
        <fullName evidence="13">Uncharacterized protein LOC114852603</fullName>
    </submittedName>
</protein>
<name>A0A6P7M3Z3_BETSP</name>
<keyword evidence="5 9" id="KW-0472">Membrane</keyword>
<evidence type="ECO:0000256" key="9">
    <source>
        <dbReference type="SAM" id="Phobius"/>
    </source>
</evidence>
<keyword evidence="3 10" id="KW-0732">Signal</keyword>
<feature type="region of interest" description="Disordered" evidence="8">
    <location>
        <begin position="315"/>
        <end position="454"/>
    </location>
</feature>
<dbReference type="GeneID" id="114852603"/>
<dbReference type="PANTHER" id="PTHR23037">
    <property type="entry name" value="CYTOKINE RECEPTOR"/>
    <property type="match status" value="1"/>
</dbReference>
<gene>
    <name evidence="13" type="primary">LOC114852603</name>
</gene>
<dbReference type="AlphaFoldDB" id="A0A6P7M3Z3"/>
<accession>A0A6P7M3Z3</accession>
<keyword evidence="12" id="KW-1185">Reference proteome</keyword>
<feature type="compositionally biased region" description="Basic and acidic residues" evidence="8">
    <location>
        <begin position="411"/>
        <end position="425"/>
    </location>
</feature>
<evidence type="ECO:0000256" key="6">
    <source>
        <dbReference type="ARBA" id="ARBA00023170"/>
    </source>
</evidence>
<evidence type="ECO:0000313" key="12">
    <source>
        <dbReference type="Proteomes" id="UP000515150"/>
    </source>
</evidence>
<evidence type="ECO:0000256" key="10">
    <source>
        <dbReference type="SAM" id="SignalP"/>
    </source>
</evidence>
<evidence type="ECO:0000256" key="4">
    <source>
        <dbReference type="ARBA" id="ARBA00022989"/>
    </source>
</evidence>
<dbReference type="SUPFAM" id="SSF49265">
    <property type="entry name" value="Fibronectin type III"/>
    <property type="match status" value="2"/>
</dbReference>
<dbReference type="PROSITE" id="PS50853">
    <property type="entry name" value="FN3"/>
    <property type="match status" value="2"/>
</dbReference>
<reference evidence="13" key="1">
    <citation type="submission" date="2025-08" db="UniProtKB">
        <authorList>
            <consortium name="RefSeq"/>
        </authorList>
    </citation>
    <scope>IDENTIFICATION</scope>
</reference>
<evidence type="ECO:0000256" key="3">
    <source>
        <dbReference type="ARBA" id="ARBA00022729"/>
    </source>
</evidence>
<evidence type="ECO:0000256" key="1">
    <source>
        <dbReference type="ARBA" id="ARBA00004479"/>
    </source>
</evidence>
<dbReference type="Proteomes" id="UP000515150">
    <property type="component" value="Chromosome 3"/>
</dbReference>